<name>A0A7X2LVV0_9BURK</name>
<dbReference type="Pfam" id="PF20327">
    <property type="entry name" value="DUF6622"/>
    <property type="match status" value="1"/>
</dbReference>
<dbReference type="EMBL" id="WKJJ01000014">
    <property type="protein sequence ID" value="MRV74279.1"/>
    <property type="molecule type" value="Genomic_DNA"/>
</dbReference>
<dbReference type="RefSeq" id="WP_154377707.1">
    <property type="nucleotide sequence ID" value="NZ_WKJJ01000014.1"/>
</dbReference>
<dbReference type="InterPro" id="IPR046730">
    <property type="entry name" value="DUF6622"/>
</dbReference>
<organism evidence="2 3">
    <name type="scientific">Pseudoduganella rivuli</name>
    <dbReference type="NCBI Taxonomy" id="2666085"/>
    <lineage>
        <taxon>Bacteria</taxon>
        <taxon>Pseudomonadati</taxon>
        <taxon>Pseudomonadota</taxon>
        <taxon>Betaproteobacteria</taxon>
        <taxon>Burkholderiales</taxon>
        <taxon>Oxalobacteraceae</taxon>
        <taxon>Telluria group</taxon>
        <taxon>Pseudoduganella</taxon>
    </lineage>
</organism>
<feature type="transmembrane region" description="Helical" evidence="1">
    <location>
        <begin position="134"/>
        <end position="154"/>
    </location>
</feature>
<dbReference type="Proteomes" id="UP000446768">
    <property type="component" value="Unassembled WGS sequence"/>
</dbReference>
<evidence type="ECO:0008006" key="4">
    <source>
        <dbReference type="Google" id="ProtNLM"/>
    </source>
</evidence>
<protein>
    <recommendedName>
        <fullName evidence="4">Transmembrane protein</fullName>
    </recommendedName>
</protein>
<evidence type="ECO:0000313" key="3">
    <source>
        <dbReference type="Proteomes" id="UP000446768"/>
    </source>
</evidence>
<feature type="transmembrane region" description="Helical" evidence="1">
    <location>
        <begin position="6"/>
        <end position="26"/>
    </location>
</feature>
<reference evidence="2 3" key="1">
    <citation type="submission" date="2019-11" db="EMBL/GenBank/DDBJ databases">
        <title>Novel species isolated from a subtropical stream in China.</title>
        <authorList>
            <person name="Lu H."/>
        </authorList>
    </citation>
    <scope>NUCLEOTIDE SEQUENCE [LARGE SCALE GENOMIC DNA]</scope>
    <source>
        <strain evidence="2 3">FT92W</strain>
    </source>
</reference>
<keyword evidence="3" id="KW-1185">Reference proteome</keyword>
<comment type="caution">
    <text evidence="2">The sequence shown here is derived from an EMBL/GenBank/DDBJ whole genome shotgun (WGS) entry which is preliminary data.</text>
</comment>
<gene>
    <name evidence="2" type="ORF">GJ700_21465</name>
</gene>
<feature type="transmembrane region" description="Helical" evidence="1">
    <location>
        <begin position="38"/>
        <end position="57"/>
    </location>
</feature>
<evidence type="ECO:0000313" key="2">
    <source>
        <dbReference type="EMBL" id="MRV74279.1"/>
    </source>
</evidence>
<keyword evidence="1" id="KW-1133">Transmembrane helix</keyword>
<accession>A0A7X2LVV0</accession>
<keyword evidence="1" id="KW-0812">Transmembrane</keyword>
<sequence>MLQQIVSHTPVYVWAILAFLIVRGVASSRDRVVSYRSLYIMPAVMLVLGLTSIAGRFDGGATVLAAWLAAMAAGTALAWRLSDGQMAGVDRAARTVQLRGSWTPLALMMAVFLGKYVVAAAMGMQPALAHNTDFAMAACALFGLCNGVFNGRLLRCITTYHGAGVAAVPAV</sequence>
<proteinExistence type="predicted"/>
<feature type="transmembrane region" description="Helical" evidence="1">
    <location>
        <begin position="102"/>
        <end position="122"/>
    </location>
</feature>
<dbReference type="AlphaFoldDB" id="A0A7X2LVV0"/>
<feature type="transmembrane region" description="Helical" evidence="1">
    <location>
        <begin position="63"/>
        <end position="81"/>
    </location>
</feature>
<evidence type="ECO:0000256" key="1">
    <source>
        <dbReference type="SAM" id="Phobius"/>
    </source>
</evidence>
<keyword evidence="1" id="KW-0472">Membrane</keyword>